<dbReference type="AlphaFoldDB" id="A0A101P1H8"/>
<dbReference type="OrthoDB" id="4164741at2"/>
<evidence type="ECO:0000313" key="1">
    <source>
        <dbReference type="EMBL" id="KUN03172.1"/>
    </source>
</evidence>
<dbReference type="EMBL" id="LMWN01000035">
    <property type="protein sequence ID" value="KUN03172.1"/>
    <property type="molecule type" value="Genomic_DNA"/>
</dbReference>
<keyword evidence="2" id="KW-1185">Reference proteome</keyword>
<comment type="caution">
    <text evidence="1">The sequence shown here is derived from an EMBL/GenBank/DDBJ whole genome shotgun (WGS) entry which is preliminary data.</text>
</comment>
<protein>
    <submittedName>
        <fullName evidence="1">Uncharacterized protein</fullName>
    </submittedName>
</protein>
<accession>A0A101P1H8</accession>
<reference evidence="1 2" key="1">
    <citation type="submission" date="2015-10" db="EMBL/GenBank/DDBJ databases">
        <title>Draft genome sequence of Streptomyces yokosukanensis DSM 40224, type strain for the species Streptomyces yokosukanensis.</title>
        <authorList>
            <person name="Ruckert C."/>
            <person name="Winkler A."/>
            <person name="Kalinowski J."/>
            <person name="Kampfer P."/>
            <person name="Glaeser S."/>
        </authorList>
    </citation>
    <scope>NUCLEOTIDE SEQUENCE [LARGE SCALE GENOMIC DNA]</scope>
    <source>
        <strain evidence="1 2">DSM 40224</strain>
    </source>
</reference>
<gene>
    <name evidence="1" type="ORF">AQI95_24765</name>
</gene>
<dbReference type="Proteomes" id="UP000053127">
    <property type="component" value="Unassembled WGS sequence"/>
</dbReference>
<evidence type="ECO:0000313" key="2">
    <source>
        <dbReference type="Proteomes" id="UP000053127"/>
    </source>
</evidence>
<organism evidence="1 2">
    <name type="scientific">Streptomyces yokosukanensis</name>
    <dbReference type="NCBI Taxonomy" id="67386"/>
    <lineage>
        <taxon>Bacteria</taxon>
        <taxon>Bacillati</taxon>
        <taxon>Actinomycetota</taxon>
        <taxon>Actinomycetes</taxon>
        <taxon>Kitasatosporales</taxon>
        <taxon>Streptomycetaceae</taxon>
        <taxon>Streptomyces</taxon>
    </lineage>
</organism>
<proteinExistence type="predicted"/>
<sequence>MNREDRFLISRKPYAVAPQGLRTDGDNTAYLDAVWFRRRQGVTVACVGHLWDIQNPLPKDAAEFLARHDDGRYGGTCEGRWDGERYWGAQAPELIGAHLSLLRPMLANYPAIPDGYDGWWTFHTA</sequence>
<dbReference type="STRING" id="67386.AQI95_24765"/>
<dbReference type="RefSeq" id="WP_067127849.1">
    <property type="nucleotide sequence ID" value="NZ_KQ948215.1"/>
</dbReference>
<name>A0A101P1H8_9ACTN</name>